<proteinExistence type="predicted"/>
<dbReference type="AlphaFoldDB" id="A0A0A9C873"/>
<protein>
    <submittedName>
        <fullName evidence="1">Uncharacterized protein</fullName>
    </submittedName>
</protein>
<organism evidence="1">
    <name type="scientific">Arundo donax</name>
    <name type="common">Giant reed</name>
    <name type="synonym">Donax arundinaceus</name>
    <dbReference type="NCBI Taxonomy" id="35708"/>
    <lineage>
        <taxon>Eukaryota</taxon>
        <taxon>Viridiplantae</taxon>
        <taxon>Streptophyta</taxon>
        <taxon>Embryophyta</taxon>
        <taxon>Tracheophyta</taxon>
        <taxon>Spermatophyta</taxon>
        <taxon>Magnoliopsida</taxon>
        <taxon>Liliopsida</taxon>
        <taxon>Poales</taxon>
        <taxon>Poaceae</taxon>
        <taxon>PACMAD clade</taxon>
        <taxon>Arundinoideae</taxon>
        <taxon>Arundineae</taxon>
        <taxon>Arundo</taxon>
    </lineage>
</organism>
<accession>A0A0A9C873</accession>
<reference evidence="1" key="1">
    <citation type="submission" date="2014-09" db="EMBL/GenBank/DDBJ databases">
        <authorList>
            <person name="Magalhaes I.L.F."/>
            <person name="Oliveira U."/>
            <person name="Santos F.R."/>
            <person name="Vidigal T.H.D.A."/>
            <person name="Brescovit A.D."/>
            <person name="Santos A.J."/>
        </authorList>
    </citation>
    <scope>NUCLEOTIDE SEQUENCE</scope>
    <source>
        <tissue evidence="1">Shoot tissue taken approximately 20 cm above the soil surface</tissue>
    </source>
</reference>
<sequence>MYGMLQCDIYISISELSVIAVSMFGKQEFHIDLWYTYYIRSCMISVFQTVYTATVAPGW</sequence>
<dbReference type="EMBL" id="GBRH01230178">
    <property type="protein sequence ID" value="JAD67717.1"/>
    <property type="molecule type" value="Transcribed_RNA"/>
</dbReference>
<name>A0A0A9C873_ARUDO</name>
<evidence type="ECO:0000313" key="1">
    <source>
        <dbReference type="EMBL" id="JAD67717.1"/>
    </source>
</evidence>
<reference evidence="1" key="2">
    <citation type="journal article" date="2015" name="Data Brief">
        <title>Shoot transcriptome of the giant reed, Arundo donax.</title>
        <authorList>
            <person name="Barrero R.A."/>
            <person name="Guerrero F.D."/>
            <person name="Moolhuijzen P."/>
            <person name="Goolsby J.A."/>
            <person name="Tidwell J."/>
            <person name="Bellgard S.E."/>
            <person name="Bellgard M.I."/>
        </authorList>
    </citation>
    <scope>NUCLEOTIDE SEQUENCE</scope>
    <source>
        <tissue evidence="1">Shoot tissue taken approximately 20 cm above the soil surface</tissue>
    </source>
</reference>